<dbReference type="Proteomes" id="UP000001062">
    <property type="component" value="Chromosome"/>
</dbReference>
<dbReference type="Gene3D" id="2.60.120.590">
    <property type="entry name" value="Alpha-ketoglutarate-dependent dioxygenase AlkB-like"/>
    <property type="match status" value="1"/>
</dbReference>
<organism evidence="2 3">
    <name type="scientific">Marinomonas mediterranea (strain ATCC 700492 / JCM 21426 / NBRC 103028 / MMB-1)</name>
    <dbReference type="NCBI Taxonomy" id="717774"/>
    <lineage>
        <taxon>Bacteria</taxon>
        <taxon>Pseudomonadati</taxon>
        <taxon>Pseudomonadota</taxon>
        <taxon>Gammaproteobacteria</taxon>
        <taxon>Oceanospirillales</taxon>
        <taxon>Oceanospirillaceae</taxon>
        <taxon>Marinomonas</taxon>
    </lineage>
</organism>
<dbReference type="KEGG" id="mme:Marme_3108"/>
<gene>
    <name evidence="2" type="ordered locus">Marme_3108</name>
</gene>
<dbReference type="Pfam" id="PF13532">
    <property type="entry name" value="2OG-FeII_Oxy_2"/>
    <property type="match status" value="1"/>
</dbReference>
<name>F2K2E7_MARM1</name>
<dbReference type="PANTHER" id="PTHR31212:SF4">
    <property type="entry name" value="ALPHA-KETOGLUTARATE-DEPENDENT DIOXYGENASE ALKB HOMOLOG 3"/>
    <property type="match status" value="1"/>
</dbReference>
<dbReference type="InterPro" id="IPR032854">
    <property type="entry name" value="ALKBH3"/>
</dbReference>
<dbReference type="HOGENOM" id="CLU_048788_5_2_6"/>
<evidence type="ECO:0000313" key="2">
    <source>
        <dbReference type="EMBL" id="ADZ92327.1"/>
    </source>
</evidence>
<dbReference type="eggNOG" id="COG3145">
    <property type="taxonomic scope" value="Bacteria"/>
</dbReference>
<dbReference type="PANTHER" id="PTHR31212">
    <property type="entry name" value="ALPHA-KETOGLUTARATE-DEPENDENT DIOXYGENASE ALKB HOMOLOG 3"/>
    <property type="match status" value="1"/>
</dbReference>
<dbReference type="AlphaFoldDB" id="F2K2E7"/>
<reference evidence="2 3" key="1">
    <citation type="journal article" date="2012" name="Stand. Genomic Sci.">
        <title>Complete genome sequence of the melanogenic marine bacterium Marinomonas mediterranea type strain (MMB-1(T)).</title>
        <authorList>
            <person name="Lucas-Elio P."/>
            <person name="Goodwin L."/>
            <person name="Woyke T."/>
            <person name="Pitluck S."/>
            <person name="Nolan M."/>
            <person name="Kyrpides N.C."/>
            <person name="Detter J.C."/>
            <person name="Copeland A."/>
            <person name="Teshima H."/>
            <person name="Bruce D."/>
            <person name="Detter C."/>
            <person name="Tapia R."/>
            <person name="Han S."/>
            <person name="Land M.L."/>
            <person name="Ivanova N."/>
            <person name="Mikhailova N."/>
            <person name="Johnston A.W."/>
            <person name="Sanchez-Amat A."/>
        </authorList>
    </citation>
    <scope>NUCLEOTIDE SEQUENCE [LARGE SCALE GENOMIC DNA]</scope>
    <source>
        <strain evidence="3">ATCC 700492 / JCM 21426 / NBRC 103028 / MMB-1</strain>
    </source>
</reference>
<dbReference type="EMBL" id="CP002583">
    <property type="protein sequence ID" value="ADZ92327.1"/>
    <property type="molecule type" value="Genomic_DNA"/>
</dbReference>
<keyword evidence="3" id="KW-1185">Reference proteome</keyword>
<dbReference type="STRING" id="717774.Marme_3108"/>
<dbReference type="InterPro" id="IPR005123">
    <property type="entry name" value="Oxoglu/Fe-dep_dioxygenase_dom"/>
</dbReference>
<dbReference type="GO" id="GO:0006307">
    <property type="term" value="P:DNA alkylation repair"/>
    <property type="evidence" value="ECO:0007669"/>
    <property type="project" value="InterPro"/>
</dbReference>
<accession>F2K2E7</accession>
<proteinExistence type="predicted"/>
<evidence type="ECO:0000313" key="3">
    <source>
        <dbReference type="Proteomes" id="UP000001062"/>
    </source>
</evidence>
<dbReference type="RefSeq" id="WP_013662229.1">
    <property type="nucleotide sequence ID" value="NC_015276.1"/>
</dbReference>
<dbReference type="InterPro" id="IPR027450">
    <property type="entry name" value="AlkB-like"/>
</dbReference>
<dbReference type="GO" id="GO:0051213">
    <property type="term" value="F:dioxygenase activity"/>
    <property type="evidence" value="ECO:0007669"/>
    <property type="project" value="InterPro"/>
</dbReference>
<feature type="domain" description="Fe2OG dioxygenase" evidence="1">
    <location>
        <begin position="86"/>
        <end position="184"/>
    </location>
</feature>
<dbReference type="OrthoDB" id="190276at2"/>
<sequence length="189" mass="22041">MYDAPYRYIPPSSSNGDNFQLLRQKIDWQQESLMMFGKEILVPRLVSFIADDGLQYAYSGKTHFGYGWPDWMKVFKHRAEVFAGQSYNSVLANLYRHGDDYMGWHSDNERELGPAPVVVTYSVGAERDFLLRLKHNHKTKTSIKLENESWLIMSASAQVLWQHSLPVRKKVTEERISLTFRQILREASH</sequence>
<dbReference type="SUPFAM" id="SSF51197">
    <property type="entry name" value="Clavaminate synthase-like"/>
    <property type="match status" value="1"/>
</dbReference>
<evidence type="ECO:0000259" key="1">
    <source>
        <dbReference type="PROSITE" id="PS51471"/>
    </source>
</evidence>
<protein>
    <submittedName>
        <fullName evidence="2">Putative alkylated DNA repair protein</fullName>
    </submittedName>
</protein>
<dbReference type="PATRIC" id="fig|717774.3.peg.3198"/>
<dbReference type="InterPro" id="IPR037151">
    <property type="entry name" value="AlkB-like_sf"/>
</dbReference>
<dbReference type="PROSITE" id="PS51471">
    <property type="entry name" value="FE2OG_OXY"/>
    <property type="match status" value="1"/>
</dbReference>